<dbReference type="EMBL" id="LEKV01002659">
    <property type="protein sequence ID" value="KVI02278.1"/>
    <property type="molecule type" value="Genomic_DNA"/>
</dbReference>
<feature type="region of interest" description="Disordered" evidence="1">
    <location>
        <begin position="327"/>
        <end position="378"/>
    </location>
</feature>
<name>A0A124SF63_CYNCS</name>
<gene>
    <name evidence="3" type="ORF">Ccrd_019439</name>
</gene>
<evidence type="ECO:0000313" key="4">
    <source>
        <dbReference type="Proteomes" id="UP000243975"/>
    </source>
</evidence>
<evidence type="ECO:0000259" key="2">
    <source>
        <dbReference type="Pfam" id="PF24714"/>
    </source>
</evidence>
<reference evidence="3 4" key="1">
    <citation type="journal article" date="2016" name="Sci. Rep.">
        <title>The genome sequence of the outbreeding globe artichoke constructed de novo incorporating a phase-aware low-pass sequencing strategy of F1 progeny.</title>
        <authorList>
            <person name="Scaglione D."/>
            <person name="Reyes-Chin-Wo S."/>
            <person name="Acquadro A."/>
            <person name="Froenicke L."/>
            <person name="Portis E."/>
            <person name="Beitel C."/>
            <person name="Tirone M."/>
            <person name="Mauro R."/>
            <person name="Lo Monaco A."/>
            <person name="Mauromicale G."/>
            <person name="Faccioli P."/>
            <person name="Cattivelli L."/>
            <person name="Rieseberg L."/>
            <person name="Michelmore R."/>
            <person name="Lanteri S."/>
        </authorList>
    </citation>
    <scope>NUCLEOTIDE SEQUENCE [LARGE SCALE GENOMIC DNA]</scope>
    <source>
        <strain evidence="3">2C</strain>
    </source>
</reference>
<dbReference type="Pfam" id="PF24714">
    <property type="entry name" value="TOR1L1_N"/>
    <property type="match status" value="1"/>
</dbReference>
<accession>A0A124SF63</accession>
<dbReference type="GO" id="GO:0010005">
    <property type="term" value="C:cortical microtubule, transverse to long axis"/>
    <property type="evidence" value="ECO:0007669"/>
    <property type="project" value="TreeGrafter"/>
</dbReference>
<protein>
    <submittedName>
        <fullName evidence="3">Armadillo-like helical</fullName>
    </submittedName>
</protein>
<evidence type="ECO:0000313" key="3">
    <source>
        <dbReference type="EMBL" id="KVI02278.1"/>
    </source>
</evidence>
<dbReference type="Proteomes" id="UP000243975">
    <property type="component" value="Unassembled WGS sequence"/>
</dbReference>
<feature type="compositionally biased region" description="Basic and acidic residues" evidence="1">
    <location>
        <begin position="232"/>
        <end position="265"/>
    </location>
</feature>
<dbReference type="InterPro" id="IPR016024">
    <property type="entry name" value="ARM-type_fold"/>
</dbReference>
<sequence length="417" mass="46539">MWSKSSQRIKPPLTPLSTKPPSLSSHFAMIELKQRTLTSLFKLSDKDTHHIAAVDLHNIIETASPDAISMLLNSLYTAAGDNPTINKPSVKKESIRLLAVICATHTVSARSHLAKIIAHIVKRLKDSDSSVREACRESIGRLSFLYLKGEGAENDIGSVVALFVKPLFEAMNEEDKVVQAGSAMCMAKMVEMAANPPVSVFQKLCNRICKYLKNPNFMAKAALLLVVSRPSEDHRTSDHGENSKKNGFSSDHDDSRSAKSEKDFSNVEADEPDASCISRTVITLKKKAPALSDKELNPDFFQKLERRVSGEVEVVIPRRFVNSHNENELELNDTDGGSKSKEGYEPDDGRVNLRHDGQSSRRGELSETNDSSQREGYMSDKGNWFAIQRQLLKLERQQANLMNMLQTWILQFNGKRV</sequence>
<comment type="caution">
    <text evidence="3">The sequence shown here is derived from an EMBL/GenBank/DDBJ whole genome shotgun (WGS) entry which is preliminary data.</text>
</comment>
<dbReference type="GO" id="GO:0008017">
    <property type="term" value="F:microtubule binding"/>
    <property type="evidence" value="ECO:0007669"/>
    <property type="project" value="InterPro"/>
</dbReference>
<feature type="region of interest" description="Disordered" evidence="1">
    <location>
        <begin position="232"/>
        <end position="270"/>
    </location>
</feature>
<dbReference type="GO" id="GO:0009826">
    <property type="term" value="P:unidimensional cell growth"/>
    <property type="evidence" value="ECO:0007669"/>
    <property type="project" value="TreeGrafter"/>
</dbReference>
<dbReference type="GO" id="GO:0010031">
    <property type="term" value="P:circumnutation"/>
    <property type="evidence" value="ECO:0007669"/>
    <property type="project" value="TreeGrafter"/>
</dbReference>
<organism evidence="3 4">
    <name type="scientific">Cynara cardunculus var. scolymus</name>
    <name type="common">Globe artichoke</name>
    <name type="synonym">Cynara scolymus</name>
    <dbReference type="NCBI Taxonomy" id="59895"/>
    <lineage>
        <taxon>Eukaryota</taxon>
        <taxon>Viridiplantae</taxon>
        <taxon>Streptophyta</taxon>
        <taxon>Embryophyta</taxon>
        <taxon>Tracheophyta</taxon>
        <taxon>Spermatophyta</taxon>
        <taxon>Magnoliopsida</taxon>
        <taxon>eudicotyledons</taxon>
        <taxon>Gunneridae</taxon>
        <taxon>Pentapetalae</taxon>
        <taxon>asterids</taxon>
        <taxon>campanulids</taxon>
        <taxon>Asterales</taxon>
        <taxon>Asteraceae</taxon>
        <taxon>Carduoideae</taxon>
        <taxon>Cardueae</taxon>
        <taxon>Carduinae</taxon>
        <taxon>Cynara</taxon>
    </lineage>
</organism>
<dbReference type="InterPro" id="IPR011989">
    <property type="entry name" value="ARM-like"/>
</dbReference>
<feature type="compositionally biased region" description="Basic and acidic residues" evidence="1">
    <location>
        <begin position="336"/>
        <end position="365"/>
    </location>
</feature>
<dbReference type="Gramene" id="KVI02278">
    <property type="protein sequence ID" value="KVI02278"/>
    <property type="gene ID" value="Ccrd_019439"/>
</dbReference>
<proteinExistence type="predicted"/>
<feature type="domain" description="TORTIFOLIA1/SINE1-2 N-terminal" evidence="2">
    <location>
        <begin position="31"/>
        <end position="229"/>
    </location>
</feature>
<evidence type="ECO:0000256" key="1">
    <source>
        <dbReference type="SAM" id="MobiDB-lite"/>
    </source>
</evidence>
<dbReference type="Gene3D" id="1.25.10.10">
    <property type="entry name" value="Leucine-rich Repeat Variant"/>
    <property type="match status" value="1"/>
</dbReference>
<dbReference type="PANTHER" id="PTHR31355">
    <property type="entry name" value="MICROTUBULE-ASSOCIATED PROTEIN TORTIFOLIA1"/>
    <property type="match status" value="1"/>
</dbReference>
<dbReference type="InterPro" id="IPR057600">
    <property type="entry name" value="TORTIFOLIA1/SINE1-2_N"/>
</dbReference>
<dbReference type="AlphaFoldDB" id="A0A124SF63"/>
<dbReference type="SUPFAM" id="SSF48371">
    <property type="entry name" value="ARM repeat"/>
    <property type="match status" value="1"/>
</dbReference>
<dbReference type="InterPro" id="IPR033337">
    <property type="entry name" value="TORTIFOLIA1/SINE1-2"/>
</dbReference>
<keyword evidence="4" id="KW-1185">Reference proteome</keyword>
<feature type="region of interest" description="Disordered" evidence="1">
    <location>
        <begin position="1"/>
        <end position="20"/>
    </location>
</feature>
<dbReference type="PANTHER" id="PTHR31355:SF7">
    <property type="entry name" value="MICROTUBULE-ASSOCIATED PROTEIN TORTIFOLIA1"/>
    <property type="match status" value="1"/>
</dbReference>
<dbReference type="STRING" id="59895.A0A124SF63"/>